<comment type="caution">
    <text evidence="1">The sequence shown here is derived from an EMBL/GenBank/DDBJ whole genome shotgun (WGS) entry which is preliminary data.</text>
</comment>
<protein>
    <submittedName>
        <fullName evidence="1">Uncharacterized protein</fullName>
    </submittedName>
</protein>
<proteinExistence type="predicted"/>
<organism evidence="1 2">
    <name type="scientific">Rhizophagus irregularis</name>
    <dbReference type="NCBI Taxonomy" id="588596"/>
    <lineage>
        <taxon>Eukaryota</taxon>
        <taxon>Fungi</taxon>
        <taxon>Fungi incertae sedis</taxon>
        <taxon>Mucoromycota</taxon>
        <taxon>Glomeromycotina</taxon>
        <taxon>Glomeromycetes</taxon>
        <taxon>Glomerales</taxon>
        <taxon>Glomeraceae</taxon>
        <taxon>Rhizophagus</taxon>
    </lineage>
</organism>
<reference evidence="1 2" key="1">
    <citation type="submission" date="2016-04" db="EMBL/GenBank/DDBJ databases">
        <title>Genome analyses suggest a sexual origin of heterokaryosis in a supposedly ancient asexual fungus.</title>
        <authorList>
            <person name="Ropars J."/>
            <person name="Sedzielewska K."/>
            <person name="Noel J."/>
            <person name="Charron P."/>
            <person name="Farinelli L."/>
            <person name="Marton T."/>
            <person name="Kruger M."/>
            <person name="Pelin A."/>
            <person name="Brachmann A."/>
            <person name="Corradi N."/>
        </authorList>
    </citation>
    <scope>NUCLEOTIDE SEQUENCE [LARGE SCALE GENOMIC DNA]</scope>
    <source>
        <strain evidence="1 2">A5</strain>
    </source>
</reference>
<evidence type="ECO:0000313" key="1">
    <source>
        <dbReference type="EMBL" id="PKC12194.1"/>
    </source>
</evidence>
<dbReference type="AlphaFoldDB" id="A0A2N0PZD3"/>
<reference evidence="1 2" key="2">
    <citation type="submission" date="2017-09" db="EMBL/GenBank/DDBJ databases">
        <title>Extensive intraspecific genome diversity in a model arbuscular mycorrhizal fungus.</title>
        <authorList>
            <person name="Chen E.C."/>
            <person name="Morin E."/>
            <person name="Beaudet D."/>
            <person name="Noel J."/>
            <person name="Ndikumana S."/>
            <person name="Charron P."/>
            <person name="St-Onge C."/>
            <person name="Giorgi J."/>
            <person name="Grigoriev I.V."/>
            <person name="Roux C."/>
            <person name="Martin F.M."/>
            <person name="Corradi N."/>
        </authorList>
    </citation>
    <scope>NUCLEOTIDE SEQUENCE [LARGE SCALE GENOMIC DNA]</scope>
    <source>
        <strain evidence="1 2">A5</strain>
    </source>
</reference>
<sequence>MNNNNFNNFTNNGFNSNLHSEIITFDIPGIKIIVIPTFFQTNNSEIFTIDIPGPNLFVYLKLILYCMRLRVLLS</sequence>
<evidence type="ECO:0000313" key="2">
    <source>
        <dbReference type="Proteomes" id="UP000232722"/>
    </source>
</evidence>
<dbReference type="EMBL" id="LLXJ01000263">
    <property type="protein sequence ID" value="PKC12194.1"/>
    <property type="molecule type" value="Genomic_DNA"/>
</dbReference>
<gene>
    <name evidence="1" type="ORF">RhiirA5_412116</name>
</gene>
<dbReference type="Proteomes" id="UP000232722">
    <property type="component" value="Unassembled WGS sequence"/>
</dbReference>
<accession>A0A2N0PZD3</accession>
<name>A0A2N0PZD3_9GLOM</name>